<dbReference type="HOGENOM" id="CLU_021047_2_0_1"/>
<feature type="compositionally biased region" description="Basic residues" evidence="6">
    <location>
        <begin position="91"/>
        <end position="103"/>
    </location>
</feature>
<keyword evidence="2" id="KW-0235">DNA replication</keyword>
<gene>
    <name evidence="9" type="ORF">M422DRAFT_786411</name>
</gene>
<feature type="domain" description="SWIM-type" evidence="8">
    <location>
        <begin position="35"/>
        <end position="75"/>
    </location>
</feature>
<dbReference type="EMBL" id="KN838099">
    <property type="protein sequence ID" value="KIJ22572.1"/>
    <property type="molecule type" value="Genomic_DNA"/>
</dbReference>
<keyword evidence="4" id="KW-0234">DNA repair</keyword>
<dbReference type="PANTHER" id="PTHR47810:SF1">
    <property type="entry name" value="DNA LIGASE B"/>
    <property type="match status" value="1"/>
</dbReference>
<protein>
    <recommendedName>
        <fullName evidence="11">SWIM-type domain-containing protein</fullName>
    </recommendedName>
</protein>
<dbReference type="PROSITE" id="PS00333">
    <property type="entry name" value="DNA_LIGASE_A2"/>
    <property type="match status" value="1"/>
</dbReference>
<dbReference type="CDD" id="cd07896">
    <property type="entry name" value="Adenylation_kDNA_ligase_like"/>
    <property type="match status" value="1"/>
</dbReference>
<feature type="domain" description="ATP-dependent DNA ligase family profile" evidence="7">
    <location>
        <begin position="285"/>
        <end position="371"/>
    </location>
</feature>
<dbReference type="PROSITE" id="PS50160">
    <property type="entry name" value="DNA_LIGASE_A3"/>
    <property type="match status" value="1"/>
</dbReference>
<evidence type="ECO:0000313" key="9">
    <source>
        <dbReference type="EMBL" id="KIJ22572.1"/>
    </source>
</evidence>
<sequence>MSQDELAEINGIKPKKLLAEGESMEAKSWSSSTVYDIKRTLDHYYCNCPAWRNQGGAPVNARSCKHLRAALGDAYEDARLQLKNPHGQTTKGKKKAPASKGKKPASSAGKRKRDDEDGDDEDEDEDASPKKRTRSSRRGKKKADDDEEEDDDDDEDSPKRKTRSSGRGKKKADDDDEEDDDDNNNVGSSSIVPFSVLLAQSYKVDGKVDITGWWMSEKLDGVRTYYDGKRMISRLGNPFTPPKELLAKLPKDVTLDGELFAGRGKFQETVSIVKTINSPHWKEIIFQVFDIPSKGNLPFEERMEILQALFGPSGTHTCAEVQIVKQIKIKQKEHMFKMLKSVESKGGEGVMLREPGSFYEGRRSNTLLKVK</sequence>
<dbReference type="GO" id="GO:0005524">
    <property type="term" value="F:ATP binding"/>
    <property type="evidence" value="ECO:0007669"/>
    <property type="project" value="InterPro"/>
</dbReference>
<evidence type="ECO:0000256" key="2">
    <source>
        <dbReference type="ARBA" id="ARBA00022705"/>
    </source>
</evidence>
<keyword evidence="1" id="KW-0436">Ligase</keyword>
<feature type="compositionally biased region" description="Basic residues" evidence="6">
    <location>
        <begin position="130"/>
        <end position="141"/>
    </location>
</feature>
<dbReference type="PANTHER" id="PTHR47810">
    <property type="entry name" value="DNA LIGASE"/>
    <property type="match status" value="1"/>
</dbReference>
<evidence type="ECO:0000313" key="10">
    <source>
        <dbReference type="Proteomes" id="UP000054279"/>
    </source>
</evidence>
<dbReference type="InterPro" id="IPR007527">
    <property type="entry name" value="Znf_SWIM"/>
</dbReference>
<dbReference type="Gene3D" id="3.30.470.30">
    <property type="entry name" value="DNA ligase/mRNA capping enzyme"/>
    <property type="match status" value="1"/>
</dbReference>
<evidence type="ECO:0000256" key="1">
    <source>
        <dbReference type="ARBA" id="ARBA00022598"/>
    </source>
</evidence>
<evidence type="ECO:0000259" key="7">
    <source>
        <dbReference type="PROSITE" id="PS50160"/>
    </source>
</evidence>
<feature type="non-terminal residue" evidence="9">
    <location>
        <position position="371"/>
    </location>
</feature>
<evidence type="ECO:0000256" key="6">
    <source>
        <dbReference type="SAM" id="MobiDB-lite"/>
    </source>
</evidence>
<dbReference type="InterPro" id="IPR050326">
    <property type="entry name" value="NAD_dep_DNA_ligaseB"/>
</dbReference>
<dbReference type="GO" id="GO:0003910">
    <property type="term" value="F:DNA ligase (ATP) activity"/>
    <property type="evidence" value="ECO:0007669"/>
    <property type="project" value="InterPro"/>
</dbReference>
<dbReference type="Gene3D" id="3.30.1490.70">
    <property type="match status" value="1"/>
</dbReference>
<dbReference type="GO" id="GO:0006281">
    <property type="term" value="P:DNA repair"/>
    <property type="evidence" value="ECO:0007669"/>
    <property type="project" value="UniProtKB-KW"/>
</dbReference>
<dbReference type="Proteomes" id="UP000054279">
    <property type="component" value="Unassembled WGS sequence"/>
</dbReference>
<evidence type="ECO:0000256" key="5">
    <source>
        <dbReference type="PROSITE-ProRule" id="PRU00325"/>
    </source>
</evidence>
<accession>A0A0C9U0R9</accession>
<dbReference type="OrthoDB" id="411785at2759"/>
<proteinExistence type="predicted"/>
<dbReference type="GO" id="GO:0008270">
    <property type="term" value="F:zinc ion binding"/>
    <property type="evidence" value="ECO:0007669"/>
    <property type="project" value="UniProtKB-KW"/>
</dbReference>
<dbReference type="SUPFAM" id="SSF56091">
    <property type="entry name" value="DNA ligase/mRNA capping enzyme, catalytic domain"/>
    <property type="match status" value="1"/>
</dbReference>
<keyword evidence="10" id="KW-1185">Reference proteome</keyword>
<keyword evidence="5" id="KW-0479">Metal-binding</keyword>
<organism evidence="9 10">
    <name type="scientific">Sphaerobolus stellatus (strain SS14)</name>
    <dbReference type="NCBI Taxonomy" id="990650"/>
    <lineage>
        <taxon>Eukaryota</taxon>
        <taxon>Fungi</taxon>
        <taxon>Dikarya</taxon>
        <taxon>Basidiomycota</taxon>
        <taxon>Agaricomycotina</taxon>
        <taxon>Agaricomycetes</taxon>
        <taxon>Phallomycetidae</taxon>
        <taxon>Geastrales</taxon>
        <taxon>Sphaerobolaceae</taxon>
        <taxon>Sphaerobolus</taxon>
    </lineage>
</organism>
<feature type="compositionally biased region" description="Acidic residues" evidence="6">
    <location>
        <begin position="116"/>
        <end position="126"/>
    </location>
</feature>
<dbReference type="GO" id="GO:0006310">
    <property type="term" value="P:DNA recombination"/>
    <property type="evidence" value="ECO:0007669"/>
    <property type="project" value="InterPro"/>
</dbReference>
<name>A0A0C9U0R9_SPHS4</name>
<reference evidence="9 10" key="1">
    <citation type="submission" date="2014-06" db="EMBL/GenBank/DDBJ databases">
        <title>Evolutionary Origins and Diversification of the Mycorrhizal Mutualists.</title>
        <authorList>
            <consortium name="DOE Joint Genome Institute"/>
            <consortium name="Mycorrhizal Genomics Consortium"/>
            <person name="Kohler A."/>
            <person name="Kuo A."/>
            <person name="Nagy L.G."/>
            <person name="Floudas D."/>
            <person name="Copeland A."/>
            <person name="Barry K.W."/>
            <person name="Cichocki N."/>
            <person name="Veneault-Fourrey C."/>
            <person name="LaButti K."/>
            <person name="Lindquist E.A."/>
            <person name="Lipzen A."/>
            <person name="Lundell T."/>
            <person name="Morin E."/>
            <person name="Murat C."/>
            <person name="Riley R."/>
            <person name="Ohm R."/>
            <person name="Sun H."/>
            <person name="Tunlid A."/>
            <person name="Henrissat B."/>
            <person name="Grigoriev I.V."/>
            <person name="Hibbett D.S."/>
            <person name="Martin F."/>
        </authorList>
    </citation>
    <scope>NUCLEOTIDE SEQUENCE [LARGE SCALE GENOMIC DNA]</scope>
    <source>
        <strain evidence="9 10">SS14</strain>
    </source>
</reference>
<dbReference type="Pfam" id="PF01068">
    <property type="entry name" value="DNA_ligase_A_M"/>
    <property type="match status" value="1"/>
</dbReference>
<evidence type="ECO:0000259" key="8">
    <source>
        <dbReference type="PROSITE" id="PS50966"/>
    </source>
</evidence>
<dbReference type="AlphaFoldDB" id="A0A0C9U0R9"/>
<evidence type="ECO:0000256" key="4">
    <source>
        <dbReference type="ARBA" id="ARBA00023204"/>
    </source>
</evidence>
<dbReference type="InterPro" id="IPR012310">
    <property type="entry name" value="DNA_ligase_ATP-dep_cent"/>
</dbReference>
<keyword evidence="3" id="KW-0227">DNA damage</keyword>
<keyword evidence="5" id="KW-0863">Zinc-finger</keyword>
<evidence type="ECO:0000256" key="3">
    <source>
        <dbReference type="ARBA" id="ARBA00022763"/>
    </source>
</evidence>
<evidence type="ECO:0008006" key="11">
    <source>
        <dbReference type="Google" id="ProtNLM"/>
    </source>
</evidence>
<keyword evidence="5" id="KW-0862">Zinc</keyword>
<dbReference type="GO" id="GO:0006260">
    <property type="term" value="P:DNA replication"/>
    <property type="evidence" value="ECO:0007669"/>
    <property type="project" value="UniProtKB-KW"/>
</dbReference>
<feature type="compositionally biased region" description="Acidic residues" evidence="6">
    <location>
        <begin position="174"/>
        <end position="183"/>
    </location>
</feature>
<dbReference type="InterPro" id="IPR016059">
    <property type="entry name" value="DNA_ligase_ATP-dep_CS"/>
</dbReference>
<feature type="region of interest" description="Disordered" evidence="6">
    <location>
        <begin position="81"/>
        <end position="189"/>
    </location>
</feature>
<dbReference type="PROSITE" id="PS50966">
    <property type="entry name" value="ZF_SWIM"/>
    <property type="match status" value="1"/>
</dbReference>
<feature type="compositionally biased region" description="Acidic residues" evidence="6">
    <location>
        <begin position="145"/>
        <end position="156"/>
    </location>
</feature>
<feature type="compositionally biased region" description="Basic residues" evidence="6">
    <location>
        <begin position="160"/>
        <end position="170"/>
    </location>
</feature>